<evidence type="ECO:0000313" key="3">
    <source>
        <dbReference type="Proteomes" id="UP000005551"/>
    </source>
</evidence>
<feature type="domain" description="Peptidase C39" evidence="1">
    <location>
        <begin position="1"/>
        <end position="109"/>
    </location>
</feature>
<keyword evidence="3" id="KW-1185">Reference proteome</keyword>
<sequence length="132" mass="15207">MRIIGKHYGKLISLKEIREISETTREGSSLLKLSDAAKAMGFKTIGAKLSFEKLKQAPLPLIVHWDKQHFVVVYRIRKNIVYISDPAYGLIQYNKQEFISRWIGNNANEQTKEGITLLLESIPHFSLKMFTQ</sequence>
<dbReference type="EMBL" id="AJYA01000088">
    <property type="protein sequence ID" value="EIM72394.1"/>
    <property type="molecule type" value="Genomic_DNA"/>
</dbReference>
<evidence type="ECO:0000313" key="2">
    <source>
        <dbReference type="EMBL" id="EIM72394.1"/>
    </source>
</evidence>
<gene>
    <name evidence="2" type="ORF">A3SI_19785</name>
</gene>
<dbReference type="InterPro" id="IPR005074">
    <property type="entry name" value="Peptidase_C39"/>
</dbReference>
<dbReference type="GO" id="GO:0016020">
    <property type="term" value="C:membrane"/>
    <property type="evidence" value="ECO:0007669"/>
    <property type="project" value="InterPro"/>
</dbReference>
<name>I5BS42_9BACT</name>
<reference evidence="2 3" key="1">
    <citation type="submission" date="2012-05" db="EMBL/GenBank/DDBJ databases">
        <title>Genome sequence of Nitritalea halalkaliphila LW7.</title>
        <authorList>
            <person name="Jangir P.K."/>
            <person name="Singh A."/>
            <person name="Shivaji S."/>
            <person name="Sharma R."/>
        </authorList>
    </citation>
    <scope>NUCLEOTIDE SEQUENCE [LARGE SCALE GENOMIC DNA]</scope>
    <source>
        <strain evidence="2 3">LW7</strain>
    </source>
</reference>
<dbReference type="AlphaFoldDB" id="I5BS42"/>
<dbReference type="GO" id="GO:0008233">
    <property type="term" value="F:peptidase activity"/>
    <property type="evidence" value="ECO:0007669"/>
    <property type="project" value="InterPro"/>
</dbReference>
<dbReference type="Proteomes" id="UP000005551">
    <property type="component" value="Unassembled WGS sequence"/>
</dbReference>
<dbReference type="PROSITE" id="PS50990">
    <property type="entry name" value="PEPTIDASE_C39"/>
    <property type="match status" value="1"/>
</dbReference>
<dbReference type="Gene3D" id="3.90.70.10">
    <property type="entry name" value="Cysteine proteinases"/>
    <property type="match status" value="1"/>
</dbReference>
<comment type="caution">
    <text evidence="2">The sequence shown here is derived from an EMBL/GenBank/DDBJ whole genome shotgun (WGS) entry which is preliminary data.</text>
</comment>
<protein>
    <submittedName>
        <fullName evidence="2">ABC transporter-like protein</fullName>
    </submittedName>
</protein>
<dbReference type="GO" id="GO:0006508">
    <property type="term" value="P:proteolysis"/>
    <property type="evidence" value="ECO:0007669"/>
    <property type="project" value="InterPro"/>
</dbReference>
<dbReference type="GO" id="GO:0005524">
    <property type="term" value="F:ATP binding"/>
    <property type="evidence" value="ECO:0007669"/>
    <property type="project" value="InterPro"/>
</dbReference>
<proteinExistence type="predicted"/>
<dbReference type="STRING" id="1189621.A3SI_19785"/>
<evidence type="ECO:0000259" key="1">
    <source>
        <dbReference type="PROSITE" id="PS50990"/>
    </source>
</evidence>
<organism evidence="2 3">
    <name type="scientific">Nitritalea halalkaliphila LW7</name>
    <dbReference type="NCBI Taxonomy" id="1189621"/>
    <lineage>
        <taxon>Bacteria</taxon>
        <taxon>Pseudomonadati</taxon>
        <taxon>Bacteroidota</taxon>
        <taxon>Cytophagia</taxon>
        <taxon>Cytophagales</taxon>
        <taxon>Cyclobacteriaceae</taxon>
        <taxon>Nitritalea</taxon>
    </lineage>
</organism>
<accession>I5BS42</accession>
<dbReference type="Pfam" id="PF03412">
    <property type="entry name" value="Peptidase_C39"/>
    <property type="match status" value="1"/>
</dbReference>